<name>A0AAV0FHI5_9ASTE</name>
<dbReference type="Proteomes" id="UP001152523">
    <property type="component" value="Unassembled WGS sequence"/>
</dbReference>
<evidence type="ECO:0000313" key="1">
    <source>
        <dbReference type="EMBL" id="CAH9135080.1"/>
    </source>
</evidence>
<evidence type="ECO:0000313" key="2">
    <source>
        <dbReference type="Proteomes" id="UP001152523"/>
    </source>
</evidence>
<gene>
    <name evidence="1" type="ORF">CEPIT_LOCUS34237</name>
</gene>
<protein>
    <submittedName>
        <fullName evidence="1">Uncharacterized protein</fullName>
    </submittedName>
</protein>
<comment type="caution">
    <text evidence="1">The sequence shown here is derived from an EMBL/GenBank/DDBJ whole genome shotgun (WGS) entry which is preliminary data.</text>
</comment>
<reference evidence="1" key="1">
    <citation type="submission" date="2022-07" db="EMBL/GenBank/DDBJ databases">
        <authorList>
            <person name="Macas J."/>
            <person name="Novak P."/>
            <person name="Neumann P."/>
        </authorList>
    </citation>
    <scope>NUCLEOTIDE SEQUENCE</scope>
</reference>
<organism evidence="1 2">
    <name type="scientific">Cuscuta epithymum</name>
    <dbReference type="NCBI Taxonomy" id="186058"/>
    <lineage>
        <taxon>Eukaryota</taxon>
        <taxon>Viridiplantae</taxon>
        <taxon>Streptophyta</taxon>
        <taxon>Embryophyta</taxon>
        <taxon>Tracheophyta</taxon>
        <taxon>Spermatophyta</taxon>
        <taxon>Magnoliopsida</taxon>
        <taxon>eudicotyledons</taxon>
        <taxon>Gunneridae</taxon>
        <taxon>Pentapetalae</taxon>
        <taxon>asterids</taxon>
        <taxon>lamiids</taxon>
        <taxon>Solanales</taxon>
        <taxon>Convolvulaceae</taxon>
        <taxon>Cuscuteae</taxon>
        <taxon>Cuscuta</taxon>
        <taxon>Cuscuta subgen. Cuscuta</taxon>
    </lineage>
</organism>
<dbReference type="EMBL" id="CAMAPF010000984">
    <property type="protein sequence ID" value="CAH9135080.1"/>
    <property type="molecule type" value="Genomic_DNA"/>
</dbReference>
<keyword evidence="2" id="KW-1185">Reference proteome</keyword>
<dbReference type="AlphaFoldDB" id="A0AAV0FHI5"/>
<accession>A0AAV0FHI5</accession>
<proteinExistence type="predicted"/>
<sequence>MLVPDRQRTTLAARCRKQRQREFCSGKDASEDPYCWQDYNRRGQSNLRRRGRTIASARTFPFQRRQDKEGPVKYQRRLHPPNVTHGSYKLNWHHRPRVNESASSNFQSNGFSILIESKSFQFKIFGSNLCISEMKLGISSAIELDLEKVFWLKNSFPKLLSDNWSGSRIQLNNSLCSL</sequence>